<feature type="disulfide bond" evidence="3">
    <location>
        <begin position="139"/>
        <end position="151"/>
    </location>
</feature>
<keyword evidence="8" id="KW-1185">Reference proteome</keyword>
<dbReference type="Proteomes" id="UP001374579">
    <property type="component" value="Unassembled WGS sequence"/>
</dbReference>
<dbReference type="PROSITE" id="PS50068">
    <property type="entry name" value="LDLRA_2"/>
    <property type="match status" value="1"/>
</dbReference>
<dbReference type="CDD" id="cd00112">
    <property type="entry name" value="LDLa"/>
    <property type="match status" value="1"/>
</dbReference>
<dbReference type="EMBL" id="JBAMIC010000004">
    <property type="protein sequence ID" value="KAK7107733.1"/>
    <property type="molecule type" value="Genomic_DNA"/>
</dbReference>
<reference evidence="7 8" key="1">
    <citation type="submission" date="2024-02" db="EMBL/GenBank/DDBJ databases">
        <title>Chromosome-scale genome assembly of the rough periwinkle Littorina saxatilis.</title>
        <authorList>
            <person name="De Jode A."/>
            <person name="Faria R."/>
            <person name="Formenti G."/>
            <person name="Sims Y."/>
            <person name="Smith T.P."/>
            <person name="Tracey A."/>
            <person name="Wood J.M.D."/>
            <person name="Zagrodzka Z.B."/>
            <person name="Johannesson K."/>
            <person name="Butlin R.K."/>
            <person name="Leder E.H."/>
        </authorList>
    </citation>
    <scope>NUCLEOTIDE SEQUENCE [LARGE SCALE GENOMIC DNA]</scope>
    <source>
        <strain evidence="7">Snail1</strain>
        <tissue evidence="7">Muscle</tissue>
    </source>
</reference>
<dbReference type="PROSITE" id="PS01180">
    <property type="entry name" value="CUB"/>
    <property type="match status" value="1"/>
</dbReference>
<feature type="compositionally biased region" description="Polar residues" evidence="4">
    <location>
        <begin position="253"/>
        <end position="265"/>
    </location>
</feature>
<dbReference type="Pfam" id="PF00431">
    <property type="entry name" value="CUB"/>
    <property type="match status" value="1"/>
</dbReference>
<evidence type="ECO:0000259" key="6">
    <source>
        <dbReference type="PROSITE" id="PS01180"/>
    </source>
</evidence>
<dbReference type="InterPro" id="IPR035914">
    <property type="entry name" value="Sperma_CUB_dom_sf"/>
</dbReference>
<evidence type="ECO:0000313" key="8">
    <source>
        <dbReference type="Proteomes" id="UP001374579"/>
    </source>
</evidence>
<dbReference type="PANTHER" id="PTHR24251:SF30">
    <property type="entry name" value="MEMBRANE FRIZZLED-RELATED PROTEIN"/>
    <property type="match status" value="1"/>
</dbReference>
<comment type="caution">
    <text evidence="3">Lacks conserved residue(s) required for the propagation of feature annotation.</text>
</comment>
<dbReference type="InterPro" id="IPR000859">
    <property type="entry name" value="CUB_dom"/>
</dbReference>
<dbReference type="AlphaFoldDB" id="A0AAN9GG63"/>
<feature type="region of interest" description="Disordered" evidence="4">
    <location>
        <begin position="214"/>
        <end position="265"/>
    </location>
</feature>
<keyword evidence="5" id="KW-0812">Transmembrane</keyword>
<feature type="domain" description="CUB" evidence="6">
    <location>
        <begin position="9"/>
        <end position="122"/>
    </location>
</feature>
<dbReference type="InterPro" id="IPR002172">
    <property type="entry name" value="LDrepeatLR_classA_rpt"/>
</dbReference>
<evidence type="ECO:0000256" key="3">
    <source>
        <dbReference type="PROSITE-ProRule" id="PRU00124"/>
    </source>
</evidence>
<proteinExistence type="predicted"/>
<evidence type="ECO:0000256" key="4">
    <source>
        <dbReference type="SAM" id="MobiDB-lite"/>
    </source>
</evidence>
<name>A0AAN9GG63_9CAEN</name>
<dbReference type="SUPFAM" id="SSF57424">
    <property type="entry name" value="LDL receptor-like module"/>
    <property type="match status" value="1"/>
</dbReference>
<accession>A0AAN9GG63</accession>
<keyword evidence="5" id="KW-0472">Membrane</keyword>
<evidence type="ECO:0000256" key="1">
    <source>
        <dbReference type="ARBA" id="ARBA00022737"/>
    </source>
</evidence>
<feature type="compositionally biased region" description="Basic and acidic residues" evidence="4">
    <location>
        <begin position="231"/>
        <end position="246"/>
    </location>
</feature>
<keyword evidence="2 3" id="KW-1015">Disulfide bond</keyword>
<dbReference type="SMART" id="SM00192">
    <property type="entry name" value="LDLa"/>
    <property type="match status" value="1"/>
</dbReference>
<evidence type="ECO:0000256" key="2">
    <source>
        <dbReference type="ARBA" id="ARBA00023157"/>
    </source>
</evidence>
<sequence>MGLGKSYECGGFIEMTSGGSGAFQSPGYPGNYPNYTRCIWILEAPESHIANLTVNFVGETYNSQCSDYVEFRDGGQTGAIIQTNCGTMTSETVTSTGRWMYVFFHSDGFSQVNGLSVTYTATDVGASINDSITDPTGSCRSYEFECRNKICLSRSYRCDGYYDCGCGSDCDEDGCVGLPLNAAEMIATGLGVGVVVFLVAATLGKLLEKHHNWEKEGGPGNKVQTRRWGSGKKDAQKRGENYKPDPAKPVSPKMSSCTVKVSEIN</sequence>
<dbReference type="CDD" id="cd00041">
    <property type="entry name" value="CUB"/>
    <property type="match status" value="1"/>
</dbReference>
<dbReference type="Gene3D" id="2.60.120.290">
    <property type="entry name" value="Spermadhesin, CUB domain"/>
    <property type="match status" value="1"/>
</dbReference>
<evidence type="ECO:0000256" key="5">
    <source>
        <dbReference type="SAM" id="Phobius"/>
    </source>
</evidence>
<keyword evidence="1" id="KW-0677">Repeat</keyword>
<feature type="disulfide bond" evidence="3">
    <location>
        <begin position="146"/>
        <end position="164"/>
    </location>
</feature>
<dbReference type="SUPFAM" id="SSF49854">
    <property type="entry name" value="Spermadhesin, CUB domain"/>
    <property type="match status" value="1"/>
</dbReference>
<comment type="caution">
    <text evidence="7">The sequence shown here is derived from an EMBL/GenBank/DDBJ whole genome shotgun (WGS) entry which is preliminary data.</text>
</comment>
<dbReference type="SMART" id="SM00042">
    <property type="entry name" value="CUB"/>
    <property type="match status" value="1"/>
</dbReference>
<dbReference type="InterPro" id="IPR036055">
    <property type="entry name" value="LDL_receptor-like_sf"/>
</dbReference>
<organism evidence="7 8">
    <name type="scientific">Littorina saxatilis</name>
    <dbReference type="NCBI Taxonomy" id="31220"/>
    <lineage>
        <taxon>Eukaryota</taxon>
        <taxon>Metazoa</taxon>
        <taxon>Spiralia</taxon>
        <taxon>Lophotrochozoa</taxon>
        <taxon>Mollusca</taxon>
        <taxon>Gastropoda</taxon>
        <taxon>Caenogastropoda</taxon>
        <taxon>Littorinimorpha</taxon>
        <taxon>Littorinoidea</taxon>
        <taxon>Littorinidae</taxon>
        <taxon>Littorina</taxon>
    </lineage>
</organism>
<protein>
    <recommendedName>
        <fullName evidence="6">CUB domain-containing protein</fullName>
    </recommendedName>
</protein>
<gene>
    <name evidence="7" type="ORF">V1264_015598</name>
</gene>
<evidence type="ECO:0000313" key="7">
    <source>
        <dbReference type="EMBL" id="KAK7107733.1"/>
    </source>
</evidence>
<dbReference type="PANTHER" id="PTHR24251">
    <property type="entry name" value="OVOCHYMASE-RELATED"/>
    <property type="match status" value="1"/>
</dbReference>
<dbReference type="Gene3D" id="4.10.400.10">
    <property type="entry name" value="Low-density Lipoprotein Receptor"/>
    <property type="match status" value="1"/>
</dbReference>
<feature type="transmembrane region" description="Helical" evidence="5">
    <location>
        <begin position="185"/>
        <end position="207"/>
    </location>
</feature>
<keyword evidence="5" id="KW-1133">Transmembrane helix</keyword>